<dbReference type="PANTHER" id="PTHR23023">
    <property type="entry name" value="DIMETHYLANILINE MONOOXYGENASE"/>
    <property type="match status" value="1"/>
</dbReference>
<dbReference type="InterPro" id="IPR036188">
    <property type="entry name" value="FAD/NAD-bd_sf"/>
</dbReference>
<comment type="similarity">
    <text evidence="1">Belongs to the FMO family.</text>
</comment>
<evidence type="ECO:0008006" key="8">
    <source>
        <dbReference type="Google" id="ProtNLM"/>
    </source>
</evidence>
<evidence type="ECO:0000313" key="6">
    <source>
        <dbReference type="EMBL" id="KAJ7211350.1"/>
    </source>
</evidence>
<keyword evidence="4" id="KW-0521">NADP</keyword>
<gene>
    <name evidence="6" type="ORF">GGX14DRAFT_449959</name>
</gene>
<protein>
    <recommendedName>
        <fullName evidence="8">FAD/NAD(P)-binding domain-containing protein</fullName>
    </recommendedName>
</protein>
<dbReference type="InterPro" id="IPR050346">
    <property type="entry name" value="FMO-like"/>
</dbReference>
<dbReference type="Proteomes" id="UP001219525">
    <property type="component" value="Unassembled WGS sequence"/>
</dbReference>
<reference evidence="6" key="1">
    <citation type="submission" date="2023-03" db="EMBL/GenBank/DDBJ databases">
        <title>Massive genome expansion in bonnet fungi (Mycena s.s.) driven by repeated elements and novel gene families across ecological guilds.</title>
        <authorList>
            <consortium name="Lawrence Berkeley National Laboratory"/>
            <person name="Harder C.B."/>
            <person name="Miyauchi S."/>
            <person name="Viragh M."/>
            <person name="Kuo A."/>
            <person name="Thoen E."/>
            <person name="Andreopoulos B."/>
            <person name="Lu D."/>
            <person name="Skrede I."/>
            <person name="Drula E."/>
            <person name="Henrissat B."/>
            <person name="Morin E."/>
            <person name="Kohler A."/>
            <person name="Barry K."/>
            <person name="LaButti K."/>
            <person name="Morin E."/>
            <person name="Salamov A."/>
            <person name="Lipzen A."/>
            <person name="Mereny Z."/>
            <person name="Hegedus B."/>
            <person name="Baldrian P."/>
            <person name="Stursova M."/>
            <person name="Weitz H."/>
            <person name="Taylor A."/>
            <person name="Grigoriev I.V."/>
            <person name="Nagy L.G."/>
            <person name="Martin F."/>
            <person name="Kauserud H."/>
        </authorList>
    </citation>
    <scope>NUCLEOTIDE SEQUENCE</scope>
    <source>
        <strain evidence="6">9144</strain>
    </source>
</reference>
<organism evidence="6 7">
    <name type="scientific">Mycena pura</name>
    <dbReference type="NCBI Taxonomy" id="153505"/>
    <lineage>
        <taxon>Eukaryota</taxon>
        <taxon>Fungi</taxon>
        <taxon>Dikarya</taxon>
        <taxon>Basidiomycota</taxon>
        <taxon>Agaricomycotina</taxon>
        <taxon>Agaricomycetes</taxon>
        <taxon>Agaricomycetidae</taxon>
        <taxon>Agaricales</taxon>
        <taxon>Marasmiineae</taxon>
        <taxon>Mycenaceae</taxon>
        <taxon>Mycena</taxon>
    </lineage>
</organism>
<dbReference type="GO" id="GO:0004499">
    <property type="term" value="F:N,N-dimethylaniline monooxygenase activity"/>
    <property type="evidence" value="ECO:0007669"/>
    <property type="project" value="InterPro"/>
</dbReference>
<dbReference type="SUPFAM" id="SSF51905">
    <property type="entry name" value="FAD/NAD(P)-binding domain"/>
    <property type="match status" value="2"/>
</dbReference>
<dbReference type="GO" id="GO:0050661">
    <property type="term" value="F:NADP binding"/>
    <property type="evidence" value="ECO:0007669"/>
    <property type="project" value="InterPro"/>
</dbReference>
<dbReference type="InterPro" id="IPR020946">
    <property type="entry name" value="Flavin_mOase-like"/>
</dbReference>
<dbReference type="PRINTS" id="PR00370">
    <property type="entry name" value="FMOXYGENASE"/>
</dbReference>
<accession>A0AAD6YI32</accession>
<keyword evidence="3" id="KW-0274">FAD</keyword>
<name>A0AAD6YI32_9AGAR</name>
<proteinExistence type="inferred from homology"/>
<dbReference type="EMBL" id="JARJCW010000026">
    <property type="protein sequence ID" value="KAJ7211350.1"/>
    <property type="molecule type" value="Genomic_DNA"/>
</dbReference>
<dbReference type="InterPro" id="IPR000960">
    <property type="entry name" value="Flavin_mOase"/>
</dbReference>
<keyword evidence="7" id="KW-1185">Reference proteome</keyword>
<comment type="caution">
    <text evidence="6">The sequence shown here is derived from an EMBL/GenBank/DDBJ whole genome shotgun (WGS) entry which is preliminary data.</text>
</comment>
<keyword evidence="2" id="KW-0285">Flavoprotein</keyword>
<evidence type="ECO:0000256" key="3">
    <source>
        <dbReference type="ARBA" id="ARBA00022827"/>
    </source>
</evidence>
<sequence length="473" mass="52514">MALEEVKTICIIGAGAAGLAVLRTILDTSPGKAGLWKPTAFEARDRIGGIWLPDPAPSDPSTSAPPQTPLYDSLTTNLPHPVMCFPSFSFPPSTPVFPSASHVQSYLESYAAHFNLMPFIQLKTLIVHVRWDSGKWKIQDEMGRLGDLEFDFVIVANGHHSIPRYPNVPGVETWLAERKALHSLWYRNPKFLGNKVLVVGGGPSGSDISAEMSAACQTLIRSVSGAPNQDNKNIKIRGRTTKFGANGEVFFQDGSVERDVDYCILATGYQVSIPFLSDHFLRSGIPPPCPPLPSTLYNSTYHIFPIANHVFPIQSDFPPTSLVFMGLPVRVAPLPIMEAQAAAIVHAIANPASLDVERESRDLIMRYEQLGAPFDGNPAAIARIWSIFEEQEQFDYQDRLFKFAGKDICVPQWRKDMYHAKDLLRSFWVELERRGEADDWVTGVGEGGADEWVDLLQRLLKSAQEWESTTSYN</sequence>
<evidence type="ECO:0000256" key="5">
    <source>
        <dbReference type="ARBA" id="ARBA00023002"/>
    </source>
</evidence>
<evidence type="ECO:0000256" key="4">
    <source>
        <dbReference type="ARBA" id="ARBA00022857"/>
    </source>
</evidence>
<dbReference type="GO" id="GO:0050660">
    <property type="term" value="F:flavin adenine dinucleotide binding"/>
    <property type="evidence" value="ECO:0007669"/>
    <property type="project" value="InterPro"/>
</dbReference>
<evidence type="ECO:0000256" key="2">
    <source>
        <dbReference type="ARBA" id="ARBA00022630"/>
    </source>
</evidence>
<evidence type="ECO:0000313" key="7">
    <source>
        <dbReference type="Proteomes" id="UP001219525"/>
    </source>
</evidence>
<dbReference type="Pfam" id="PF00743">
    <property type="entry name" value="FMO-like"/>
    <property type="match status" value="2"/>
</dbReference>
<evidence type="ECO:0000256" key="1">
    <source>
        <dbReference type="ARBA" id="ARBA00009183"/>
    </source>
</evidence>
<keyword evidence="5" id="KW-0560">Oxidoreductase</keyword>
<dbReference type="AlphaFoldDB" id="A0AAD6YI32"/>
<dbReference type="Gene3D" id="3.50.50.60">
    <property type="entry name" value="FAD/NAD(P)-binding domain"/>
    <property type="match status" value="2"/>
</dbReference>